<dbReference type="OrthoDB" id="10349572at2759"/>
<keyword evidence="2" id="KW-1185">Reference proteome</keyword>
<reference evidence="1" key="1">
    <citation type="submission" date="2020-08" db="EMBL/GenBank/DDBJ databases">
        <title>Multicomponent nature underlies the extraordinary mechanical properties of spider dragline silk.</title>
        <authorList>
            <person name="Kono N."/>
            <person name="Nakamura H."/>
            <person name="Mori M."/>
            <person name="Yoshida Y."/>
            <person name="Ohtoshi R."/>
            <person name="Malay A.D."/>
            <person name="Moran D.A.P."/>
            <person name="Tomita M."/>
            <person name="Numata K."/>
            <person name="Arakawa K."/>
        </authorList>
    </citation>
    <scope>NUCLEOTIDE SEQUENCE</scope>
</reference>
<organism evidence="1 2">
    <name type="scientific">Trichonephila inaurata madagascariensis</name>
    <dbReference type="NCBI Taxonomy" id="2747483"/>
    <lineage>
        <taxon>Eukaryota</taxon>
        <taxon>Metazoa</taxon>
        <taxon>Ecdysozoa</taxon>
        <taxon>Arthropoda</taxon>
        <taxon>Chelicerata</taxon>
        <taxon>Arachnida</taxon>
        <taxon>Araneae</taxon>
        <taxon>Araneomorphae</taxon>
        <taxon>Entelegynae</taxon>
        <taxon>Araneoidea</taxon>
        <taxon>Nephilidae</taxon>
        <taxon>Trichonephila</taxon>
        <taxon>Trichonephila inaurata</taxon>
    </lineage>
</organism>
<accession>A0A8X6MK45</accession>
<gene>
    <name evidence="1" type="primary">NCL1_27484</name>
    <name evidence="1" type="ORF">TNIN_247981</name>
</gene>
<proteinExistence type="predicted"/>
<protein>
    <submittedName>
        <fullName evidence="1">Uncharacterized protein</fullName>
    </submittedName>
</protein>
<dbReference type="EMBL" id="BMAV01028171">
    <property type="protein sequence ID" value="GFS65578.1"/>
    <property type="molecule type" value="Genomic_DNA"/>
</dbReference>
<dbReference type="AlphaFoldDB" id="A0A8X6MK45"/>
<dbReference type="Proteomes" id="UP000886998">
    <property type="component" value="Unassembled WGS sequence"/>
</dbReference>
<evidence type="ECO:0000313" key="2">
    <source>
        <dbReference type="Proteomes" id="UP000886998"/>
    </source>
</evidence>
<name>A0A8X6MK45_9ARAC</name>
<comment type="caution">
    <text evidence="1">The sequence shown here is derived from an EMBL/GenBank/DDBJ whole genome shotgun (WGS) entry which is preliminary data.</text>
</comment>
<evidence type="ECO:0000313" key="1">
    <source>
        <dbReference type="EMBL" id="GFS65578.1"/>
    </source>
</evidence>
<sequence length="287" mass="34273">MDEIFFESHTPVISTLLTLRKISNSEQEMKYITVMRNRIMFQISSAKDSRYLSQRFLHKIIMERRNLALFQKCLSHALSEIMKSSVLDFNSGPIRHWTTVIADDVDNPSGQLRAEIGGRSIGITAMDQVLVPSFRDLMTNDWFLFLNRRLNMNIPCNRIEHTPCTRYLNPMHETTWRRLYDDNITFFFYEYDDFILYVKEQTLESKPVNMFKEIMERQIGKTFNTTAVLGRIASPYYYVLPHQDEQEYATLKAYRRTRHYRIEQNSPYHMAYRFYCDLNIGWGIRFI</sequence>